<sequence length="108" mass="11844">MAPTIQGSGQPAYSAPVAPIAPTIKVIEKPMTFRRRCGMTASDLLFLCRREAFTSEATRCWESIGKGLSLAITARRASESERLQALIESLCVPEEGHKPPSCRQHSEK</sequence>
<dbReference type="Proteomes" id="UP000628086">
    <property type="component" value="Unassembled WGS sequence"/>
</dbReference>
<dbReference type="RefSeq" id="WP_186598793.1">
    <property type="nucleotide sequence ID" value="NZ_JABWRS010000009.1"/>
</dbReference>
<evidence type="ECO:0000313" key="1">
    <source>
        <dbReference type="EMBL" id="MBC3476667.1"/>
    </source>
</evidence>
<organism evidence="1 2">
    <name type="scientific">Pseudomonas taiwanensis</name>
    <dbReference type="NCBI Taxonomy" id="470150"/>
    <lineage>
        <taxon>Bacteria</taxon>
        <taxon>Pseudomonadati</taxon>
        <taxon>Pseudomonadota</taxon>
        <taxon>Gammaproteobacteria</taxon>
        <taxon>Pseudomonadales</taxon>
        <taxon>Pseudomonadaceae</taxon>
        <taxon>Pseudomonas</taxon>
    </lineage>
</organism>
<protein>
    <submittedName>
        <fullName evidence="1">Uncharacterized protein</fullName>
    </submittedName>
</protein>
<gene>
    <name evidence="1" type="ORF">HU747_13800</name>
</gene>
<comment type="caution">
    <text evidence="1">The sequence shown here is derived from an EMBL/GenBank/DDBJ whole genome shotgun (WGS) entry which is preliminary data.</text>
</comment>
<accession>A0ABR6V870</accession>
<dbReference type="EMBL" id="JABWRS010000009">
    <property type="protein sequence ID" value="MBC3476667.1"/>
    <property type="molecule type" value="Genomic_DNA"/>
</dbReference>
<name>A0ABR6V870_9PSED</name>
<reference evidence="1 2" key="1">
    <citation type="journal article" date="2020" name="Microorganisms">
        <title>Reliable Identification of Environmental Pseudomonas Isolates Using the rpoD Gene.</title>
        <authorList>
            <consortium name="The Broad Institute Genome Sequencing Platform"/>
            <person name="Girard L."/>
            <person name="Lood C."/>
            <person name="Rokni-Zadeh H."/>
            <person name="van Noort V."/>
            <person name="Lavigne R."/>
            <person name="De Mot R."/>
        </authorList>
    </citation>
    <scope>NUCLEOTIDE SEQUENCE [LARGE SCALE GENOMIC DNA]</scope>
    <source>
        <strain evidence="1 2">RW7P2</strain>
    </source>
</reference>
<evidence type="ECO:0000313" key="2">
    <source>
        <dbReference type="Proteomes" id="UP000628086"/>
    </source>
</evidence>
<keyword evidence="2" id="KW-1185">Reference proteome</keyword>
<proteinExistence type="predicted"/>